<gene>
    <name evidence="1" type="ORF">ABIF63_004876</name>
</gene>
<organism evidence="1 2">
    <name type="scientific">Bradyrhizobium japonicum</name>
    <dbReference type="NCBI Taxonomy" id="375"/>
    <lineage>
        <taxon>Bacteria</taxon>
        <taxon>Pseudomonadati</taxon>
        <taxon>Pseudomonadota</taxon>
        <taxon>Alphaproteobacteria</taxon>
        <taxon>Hyphomicrobiales</taxon>
        <taxon>Nitrobacteraceae</taxon>
        <taxon>Bradyrhizobium</taxon>
    </lineage>
</organism>
<name>A0ABV2RV02_BRAJP</name>
<comment type="caution">
    <text evidence="1">The sequence shown here is derived from an EMBL/GenBank/DDBJ whole genome shotgun (WGS) entry which is preliminary data.</text>
</comment>
<proteinExistence type="predicted"/>
<sequence>MNLQVSVRQLSLFNSRRQRGTRPPAPSEYQLHCAVVDTVRRWIMPHWIFTHIASGEKRDQVTAARLKRMGVTAGFPDLMFIGPCGQMCWIELKARAGRLGDAQAAVAAHLVAAGHGYLCSDDYRDVIETLKAWGVLRAGISVQ</sequence>
<keyword evidence="2" id="KW-1185">Reference proteome</keyword>
<dbReference type="InterPro" id="IPR011856">
    <property type="entry name" value="tRNA_endonuc-like_dom_sf"/>
</dbReference>
<evidence type="ECO:0008006" key="3">
    <source>
        <dbReference type="Google" id="ProtNLM"/>
    </source>
</evidence>
<protein>
    <recommendedName>
        <fullName evidence="3">VRR-NUC domain-containing protein</fullName>
    </recommendedName>
</protein>
<dbReference type="Proteomes" id="UP001549291">
    <property type="component" value="Unassembled WGS sequence"/>
</dbReference>
<reference evidence="1 2" key="1">
    <citation type="submission" date="2024-06" db="EMBL/GenBank/DDBJ databases">
        <title>Genomic Encyclopedia of Type Strains, Phase V (KMG-V): Genome sequencing to study the core and pangenomes of soil and plant-associated prokaryotes.</title>
        <authorList>
            <person name="Whitman W."/>
        </authorList>
    </citation>
    <scope>NUCLEOTIDE SEQUENCE [LARGE SCALE GENOMIC DNA]</scope>
    <source>
        <strain evidence="1 2">USDA 160</strain>
    </source>
</reference>
<accession>A0ABV2RV02</accession>
<dbReference type="EMBL" id="JBEPTQ010000002">
    <property type="protein sequence ID" value="MET4720770.1"/>
    <property type="molecule type" value="Genomic_DNA"/>
</dbReference>
<evidence type="ECO:0000313" key="2">
    <source>
        <dbReference type="Proteomes" id="UP001549291"/>
    </source>
</evidence>
<dbReference type="Gene3D" id="3.40.1350.10">
    <property type="match status" value="1"/>
</dbReference>
<evidence type="ECO:0000313" key="1">
    <source>
        <dbReference type="EMBL" id="MET4720770.1"/>
    </source>
</evidence>